<keyword evidence="3 6" id="KW-1133">Transmembrane helix</keyword>
<dbReference type="OrthoDB" id="7057889at2"/>
<keyword evidence="2 6" id="KW-0812">Transmembrane</keyword>
<dbReference type="Gene3D" id="2.40.30.170">
    <property type="match status" value="1"/>
</dbReference>
<evidence type="ECO:0000256" key="4">
    <source>
        <dbReference type="ARBA" id="ARBA00023136"/>
    </source>
</evidence>
<evidence type="ECO:0000256" key="2">
    <source>
        <dbReference type="ARBA" id="ARBA00022692"/>
    </source>
</evidence>
<name>A0A4R5DN18_9BACT</name>
<evidence type="ECO:0000313" key="8">
    <source>
        <dbReference type="Proteomes" id="UP000294850"/>
    </source>
</evidence>
<dbReference type="PANTHER" id="PTHR30386">
    <property type="entry name" value="MEMBRANE FUSION SUBUNIT OF EMRAB-TOLC MULTIDRUG EFFLUX PUMP"/>
    <property type="match status" value="1"/>
</dbReference>
<evidence type="ECO:0000313" key="7">
    <source>
        <dbReference type="EMBL" id="TDE13381.1"/>
    </source>
</evidence>
<comment type="caution">
    <text evidence="7">The sequence shown here is derived from an EMBL/GenBank/DDBJ whole genome shotgun (WGS) entry which is preliminary data.</text>
</comment>
<evidence type="ECO:0000256" key="1">
    <source>
        <dbReference type="ARBA" id="ARBA00004167"/>
    </source>
</evidence>
<keyword evidence="8" id="KW-1185">Reference proteome</keyword>
<keyword evidence="5" id="KW-0175">Coiled coil</keyword>
<organism evidence="7 8">
    <name type="scientific">Dyadobacter psychrotolerans</name>
    <dbReference type="NCBI Taxonomy" id="2541721"/>
    <lineage>
        <taxon>Bacteria</taxon>
        <taxon>Pseudomonadati</taxon>
        <taxon>Bacteroidota</taxon>
        <taxon>Cytophagia</taxon>
        <taxon>Cytophagales</taxon>
        <taxon>Spirosomataceae</taxon>
        <taxon>Dyadobacter</taxon>
    </lineage>
</organism>
<feature type="transmembrane region" description="Helical" evidence="6">
    <location>
        <begin position="29"/>
        <end position="49"/>
    </location>
</feature>
<dbReference type="InterPro" id="IPR050739">
    <property type="entry name" value="MFP"/>
</dbReference>
<dbReference type="Proteomes" id="UP000294850">
    <property type="component" value="Unassembled WGS sequence"/>
</dbReference>
<dbReference type="PANTHER" id="PTHR30386:SF26">
    <property type="entry name" value="TRANSPORT PROTEIN COMB"/>
    <property type="match status" value="1"/>
</dbReference>
<proteinExistence type="predicted"/>
<dbReference type="RefSeq" id="WP_131960103.1">
    <property type="nucleotide sequence ID" value="NZ_SMFL01000007.1"/>
</dbReference>
<comment type="subcellular location">
    <subcellularLocation>
        <location evidence="1">Membrane</location>
        <topology evidence="1">Single-pass membrane protein</topology>
    </subcellularLocation>
</comment>
<sequence>MDRNTTSSTEKLQRTEEVQEIIERMPTKFGARITTLILFIILLILFFGWKVRYPDVVSGQVTINASEAPLKLIAAGTGKLQLQNIKSQDTVAENQIIAVLENPADPDDVNKISTLVNRIHFPTDSASKIYNTLPQEISLGELSTNYFAFLNALKQLADYQDNHVYDQQSFAFQKLLLQQQKVLTVSHTRAKIGLEGQKLYQRFYDRDSTLLLNRAISKAEFDVTKIKVVTSKDQYQSTLRDIANAEEQLSQTESKIQEIEILKTEKERQLHLDLLTAYTDFIERIKAWKQKYLFVCPFNGRVQFLKFWNNNQFVQAGDPVFTIIPKQEKLYGQVILPAVGAGKVKIGQEVIVKLEDYPYLEYGSVKGKVSSISLTTNAIKTAQGDAETYLVTIDFPEKLKTNYGTKLDVKYEVKGSADIITNDRRLIQRFFGNLKYALKK</sequence>
<dbReference type="GO" id="GO:0016020">
    <property type="term" value="C:membrane"/>
    <property type="evidence" value="ECO:0007669"/>
    <property type="project" value="UniProtKB-SubCell"/>
</dbReference>
<gene>
    <name evidence="7" type="ORF">E0F88_20310</name>
</gene>
<keyword evidence="4 6" id="KW-0472">Membrane</keyword>
<evidence type="ECO:0000256" key="3">
    <source>
        <dbReference type="ARBA" id="ARBA00022989"/>
    </source>
</evidence>
<feature type="coiled-coil region" evidence="5">
    <location>
        <begin position="235"/>
        <end position="269"/>
    </location>
</feature>
<protein>
    <submittedName>
        <fullName evidence="7">HlyD family efflux transporter periplasmic adaptor subunit</fullName>
    </submittedName>
</protein>
<dbReference type="EMBL" id="SMFL01000007">
    <property type="protein sequence ID" value="TDE13381.1"/>
    <property type="molecule type" value="Genomic_DNA"/>
</dbReference>
<dbReference type="AlphaFoldDB" id="A0A4R5DN18"/>
<reference evidence="7 8" key="1">
    <citation type="submission" date="2019-03" db="EMBL/GenBank/DDBJ databases">
        <title>Dyadobacter AR-3-6 sp. nov., isolated from arctic soil.</title>
        <authorList>
            <person name="Chaudhary D.K."/>
        </authorList>
    </citation>
    <scope>NUCLEOTIDE SEQUENCE [LARGE SCALE GENOMIC DNA]</scope>
    <source>
        <strain evidence="7 8">AR-3-6</strain>
    </source>
</reference>
<evidence type="ECO:0000256" key="6">
    <source>
        <dbReference type="SAM" id="Phobius"/>
    </source>
</evidence>
<accession>A0A4R5DN18</accession>
<evidence type="ECO:0000256" key="5">
    <source>
        <dbReference type="SAM" id="Coils"/>
    </source>
</evidence>